<gene>
    <name evidence="1" type="ORF">AVDCRST_MAG76-3572</name>
</gene>
<protein>
    <recommendedName>
        <fullName evidence="2">Antitoxin</fullName>
    </recommendedName>
</protein>
<dbReference type="AlphaFoldDB" id="A0A6J4J8R9"/>
<evidence type="ECO:0000313" key="1">
    <source>
        <dbReference type="EMBL" id="CAA9273837.1"/>
    </source>
</evidence>
<reference evidence="1" key="1">
    <citation type="submission" date="2020-02" db="EMBL/GenBank/DDBJ databases">
        <authorList>
            <person name="Meier V. D."/>
        </authorList>
    </citation>
    <scope>NUCLEOTIDE SEQUENCE</scope>
    <source>
        <strain evidence="1">AVDCRST_MAG76</strain>
    </source>
</reference>
<organism evidence="1">
    <name type="scientific">uncultured Acidimicrobiales bacterium</name>
    <dbReference type="NCBI Taxonomy" id="310071"/>
    <lineage>
        <taxon>Bacteria</taxon>
        <taxon>Bacillati</taxon>
        <taxon>Actinomycetota</taxon>
        <taxon>Acidimicrobiia</taxon>
        <taxon>Acidimicrobiales</taxon>
        <taxon>environmental samples</taxon>
    </lineage>
</organism>
<proteinExistence type="predicted"/>
<evidence type="ECO:0008006" key="2">
    <source>
        <dbReference type="Google" id="ProtNLM"/>
    </source>
</evidence>
<dbReference type="EMBL" id="CADCSZ010000211">
    <property type="protein sequence ID" value="CAA9273837.1"/>
    <property type="molecule type" value="Genomic_DNA"/>
</dbReference>
<accession>A0A6J4J8R9</accession>
<sequence>MSPLTPSKLRADVYRILDRILATGEPVLVERKGRRLVISPVDGPVGPTERRRRRLEDFAVSPTLVVGNPDDLVEIDWSSYWDPDQALDP</sequence>
<name>A0A6J4J8R9_9ACTN</name>